<sequence length="95" mass="10155">MRIGEIIGHVTLSTYHPKLRAGRWKLAVPMKLSALQGDPAGRSEAIVIYDELGAGLGSLVAIAEGPEATAPFHPEQKPIDGYNAAILDHLDIEDV</sequence>
<gene>
    <name evidence="3" type="ordered locus">Plabr_4082</name>
</gene>
<dbReference type="Pfam" id="PF03319">
    <property type="entry name" value="EutN_CcmL"/>
    <property type="match status" value="1"/>
</dbReference>
<comment type="subcellular location">
    <subcellularLocation>
        <location evidence="1">Bacterial microcompartment</location>
    </subcellularLocation>
</comment>
<dbReference type="OrthoDB" id="281843at2"/>
<dbReference type="InterPro" id="IPR004992">
    <property type="entry name" value="EutN_CcmL"/>
</dbReference>
<dbReference type="HOGENOM" id="CLU_148498_2_0_0"/>
<dbReference type="eggNOG" id="COG4576">
    <property type="taxonomic scope" value="Bacteria"/>
</dbReference>
<organism evidence="3 4">
    <name type="scientific">Rubinisphaera brasiliensis (strain ATCC 49424 / DSM 5305 / JCM 21570 / IAM 15109 / NBRC 103401 / IFAM 1448)</name>
    <name type="common">Planctomyces brasiliensis</name>
    <dbReference type="NCBI Taxonomy" id="756272"/>
    <lineage>
        <taxon>Bacteria</taxon>
        <taxon>Pseudomonadati</taxon>
        <taxon>Planctomycetota</taxon>
        <taxon>Planctomycetia</taxon>
        <taxon>Planctomycetales</taxon>
        <taxon>Planctomycetaceae</taxon>
        <taxon>Rubinisphaera</taxon>
    </lineage>
</organism>
<evidence type="ECO:0000313" key="3">
    <source>
        <dbReference type="EMBL" id="ADY61659.1"/>
    </source>
</evidence>
<dbReference type="STRING" id="756272.Plabr_4082"/>
<dbReference type="AlphaFoldDB" id="F0SHA4"/>
<evidence type="ECO:0000313" key="4">
    <source>
        <dbReference type="Proteomes" id="UP000006860"/>
    </source>
</evidence>
<dbReference type="PROSITE" id="PS51932">
    <property type="entry name" value="BMV"/>
    <property type="match status" value="1"/>
</dbReference>
<dbReference type="EMBL" id="CP002546">
    <property type="protein sequence ID" value="ADY61659.1"/>
    <property type="molecule type" value="Genomic_DNA"/>
</dbReference>
<proteinExistence type="predicted"/>
<dbReference type="RefSeq" id="WP_013630376.1">
    <property type="nucleotide sequence ID" value="NC_015174.1"/>
</dbReference>
<dbReference type="SUPFAM" id="SSF159133">
    <property type="entry name" value="EutN/CcmL-like"/>
    <property type="match status" value="1"/>
</dbReference>
<dbReference type="GO" id="GO:0031469">
    <property type="term" value="C:bacterial microcompartment"/>
    <property type="evidence" value="ECO:0007669"/>
    <property type="project" value="UniProtKB-SubCell"/>
</dbReference>
<dbReference type="KEGG" id="pbs:Plabr_4082"/>
<evidence type="ECO:0000256" key="2">
    <source>
        <dbReference type="ARBA" id="ARBA00024446"/>
    </source>
</evidence>
<name>F0SHA4_RUBBR</name>
<dbReference type="InterPro" id="IPR036677">
    <property type="entry name" value="EutN_CcmL_sf"/>
</dbReference>
<evidence type="ECO:0000256" key="1">
    <source>
        <dbReference type="ARBA" id="ARBA00024322"/>
    </source>
</evidence>
<keyword evidence="2" id="KW-1283">Bacterial microcompartment</keyword>
<keyword evidence="4" id="KW-1185">Reference proteome</keyword>
<dbReference type="PANTHER" id="PTHR36539">
    <property type="entry name" value="ETHANOLAMINE UTILIZATION PROTEIN EUTN"/>
    <property type="match status" value="1"/>
</dbReference>
<dbReference type="Proteomes" id="UP000006860">
    <property type="component" value="Chromosome"/>
</dbReference>
<dbReference type="Gene3D" id="2.40.50.220">
    <property type="entry name" value="EutN/Ccml"/>
    <property type="match status" value="1"/>
</dbReference>
<dbReference type="PANTHER" id="PTHR36539:SF1">
    <property type="entry name" value="BACTERIAL MICROCOMPARTMENT SHELL VERTEX PROTEIN EUTN"/>
    <property type="match status" value="1"/>
</dbReference>
<reference evidence="4" key="1">
    <citation type="submission" date="2011-02" db="EMBL/GenBank/DDBJ databases">
        <title>The complete genome of Planctomyces brasiliensis DSM 5305.</title>
        <authorList>
            <person name="Lucas S."/>
            <person name="Copeland A."/>
            <person name="Lapidus A."/>
            <person name="Bruce D."/>
            <person name="Goodwin L."/>
            <person name="Pitluck S."/>
            <person name="Kyrpides N."/>
            <person name="Mavromatis K."/>
            <person name="Pagani I."/>
            <person name="Ivanova N."/>
            <person name="Ovchinnikova G."/>
            <person name="Lu M."/>
            <person name="Detter J.C."/>
            <person name="Han C."/>
            <person name="Land M."/>
            <person name="Hauser L."/>
            <person name="Markowitz V."/>
            <person name="Cheng J.-F."/>
            <person name="Hugenholtz P."/>
            <person name="Woyke T."/>
            <person name="Wu D."/>
            <person name="Tindall B."/>
            <person name="Pomrenke H.G."/>
            <person name="Brambilla E."/>
            <person name="Klenk H.-P."/>
            <person name="Eisen J.A."/>
        </authorList>
    </citation>
    <scope>NUCLEOTIDE SEQUENCE [LARGE SCALE GENOMIC DNA]</scope>
    <source>
        <strain evidence="4">ATCC 49424 / DSM 5305 / JCM 21570 / NBRC 103401 / IFAM 1448</strain>
    </source>
</reference>
<protein>
    <submittedName>
        <fullName evidence="3">Ethanolamine utilization protein EutN/carboxysome structural protein Ccml</fullName>
    </submittedName>
</protein>
<accession>F0SHA4</accession>